<evidence type="ECO:0000256" key="1">
    <source>
        <dbReference type="SAM" id="MobiDB-lite"/>
    </source>
</evidence>
<keyword evidence="4" id="KW-1185">Reference proteome</keyword>
<feature type="compositionally biased region" description="Polar residues" evidence="1">
    <location>
        <begin position="381"/>
        <end position="390"/>
    </location>
</feature>
<feature type="region of interest" description="Disordered" evidence="1">
    <location>
        <begin position="134"/>
        <end position="323"/>
    </location>
</feature>
<dbReference type="EMBL" id="JAPXFL010000004">
    <property type="protein sequence ID" value="KAK9507591.1"/>
    <property type="molecule type" value="Genomic_DNA"/>
</dbReference>
<proteinExistence type="predicted"/>
<dbReference type="Pfam" id="PF12278">
    <property type="entry name" value="SDP_N"/>
    <property type="match status" value="1"/>
</dbReference>
<evidence type="ECO:0000259" key="2">
    <source>
        <dbReference type="Pfam" id="PF12278"/>
    </source>
</evidence>
<feature type="compositionally biased region" description="Basic and acidic residues" evidence="1">
    <location>
        <begin position="257"/>
        <end position="310"/>
    </location>
</feature>
<accession>A0AAW1D9C5</accession>
<feature type="domain" description="Complementary sex determination N-terminal" evidence="2">
    <location>
        <begin position="19"/>
        <end position="101"/>
    </location>
</feature>
<feature type="compositionally biased region" description="Basic residues" evidence="1">
    <location>
        <begin position="185"/>
        <end position="203"/>
    </location>
</feature>
<feature type="compositionally biased region" description="Low complexity" evidence="1">
    <location>
        <begin position="134"/>
        <end position="151"/>
    </location>
</feature>
<dbReference type="Proteomes" id="UP001461498">
    <property type="component" value="Unassembled WGS sequence"/>
</dbReference>
<protein>
    <recommendedName>
        <fullName evidence="2">Complementary sex determination N-terminal domain-containing protein</fullName>
    </recommendedName>
</protein>
<comment type="caution">
    <text evidence="3">The sequence shown here is derived from an EMBL/GenBank/DDBJ whole genome shotgun (WGS) entry which is preliminary data.</text>
</comment>
<sequence>MSSRTPSPSRTGRDKHFPNKHDTHASDSPQKKIVSNMKENENEAGENGSKDLPIFRGPEGGTMKYDIKELKRITVRIERSLPKPEVARKILDPKTIAPVRRPEKQDQKIIKNRCSKPLDFIQLFRDEGKQPLFSRIAASSSTNSSAEPSSSNKPIERDKRKTRSRSPTDYHYRHRSSKRSSSPSSKRRYHSPTPPHYRHRHSSRYSPGRDAHHESKRGSKRSSSSERDLRKASSSDRDYIKRERRRSSSRSPHRYKERSSRDEEERDRHHGRRRSSDRDERDRRSRSNSREPTHSSQRDHSYQSKSRMPESGRQSHMLEPHPGMMPMGPMVMGPVMHPFTPFVPPVMVRPPPPGFRPFRPGPFRPLPFRPQRNPRNVPPRSSKNQPNEEK</sequence>
<feature type="compositionally biased region" description="Basic and acidic residues" evidence="1">
    <location>
        <begin position="207"/>
        <end position="241"/>
    </location>
</feature>
<dbReference type="InterPro" id="IPR022063">
    <property type="entry name" value="Sex_determin_N"/>
</dbReference>
<feature type="region of interest" description="Disordered" evidence="1">
    <location>
        <begin position="1"/>
        <end position="62"/>
    </location>
</feature>
<feature type="compositionally biased region" description="Pro residues" evidence="1">
    <location>
        <begin position="348"/>
        <end position="368"/>
    </location>
</feature>
<evidence type="ECO:0000313" key="4">
    <source>
        <dbReference type="Proteomes" id="UP001461498"/>
    </source>
</evidence>
<feature type="compositionally biased region" description="Low complexity" evidence="1">
    <location>
        <begin position="369"/>
        <end position="380"/>
    </location>
</feature>
<organism evidence="3 4">
    <name type="scientific">Rhynocoris fuscipes</name>
    <dbReference type="NCBI Taxonomy" id="488301"/>
    <lineage>
        <taxon>Eukaryota</taxon>
        <taxon>Metazoa</taxon>
        <taxon>Ecdysozoa</taxon>
        <taxon>Arthropoda</taxon>
        <taxon>Hexapoda</taxon>
        <taxon>Insecta</taxon>
        <taxon>Pterygota</taxon>
        <taxon>Neoptera</taxon>
        <taxon>Paraneoptera</taxon>
        <taxon>Hemiptera</taxon>
        <taxon>Heteroptera</taxon>
        <taxon>Panheteroptera</taxon>
        <taxon>Cimicomorpha</taxon>
        <taxon>Reduviidae</taxon>
        <taxon>Harpactorinae</taxon>
        <taxon>Harpactorini</taxon>
        <taxon>Rhynocoris</taxon>
    </lineage>
</organism>
<feature type="region of interest" description="Disordered" evidence="1">
    <location>
        <begin position="348"/>
        <end position="390"/>
    </location>
</feature>
<reference evidence="3 4" key="1">
    <citation type="submission" date="2022-12" db="EMBL/GenBank/DDBJ databases">
        <title>Chromosome-level genome assembly of true bugs.</title>
        <authorList>
            <person name="Ma L."/>
            <person name="Li H."/>
        </authorList>
    </citation>
    <scope>NUCLEOTIDE SEQUENCE [LARGE SCALE GENOMIC DNA]</scope>
    <source>
        <strain evidence="3">Lab_2022b</strain>
    </source>
</reference>
<feature type="compositionally biased region" description="Basic and acidic residues" evidence="1">
    <location>
        <begin position="11"/>
        <end position="25"/>
    </location>
</feature>
<evidence type="ECO:0000313" key="3">
    <source>
        <dbReference type="EMBL" id="KAK9507591.1"/>
    </source>
</evidence>
<feature type="compositionally biased region" description="Low complexity" evidence="1">
    <location>
        <begin position="1"/>
        <end position="10"/>
    </location>
</feature>
<feature type="compositionally biased region" description="Basic residues" evidence="1">
    <location>
        <begin position="242"/>
        <end position="256"/>
    </location>
</feature>
<dbReference type="AlphaFoldDB" id="A0AAW1D9C5"/>
<name>A0AAW1D9C5_9HEMI</name>
<gene>
    <name evidence="3" type="ORF">O3M35_007415</name>
</gene>